<keyword evidence="4 7" id="KW-0547">Nucleotide-binding</keyword>
<dbReference type="InterPro" id="IPR014721">
    <property type="entry name" value="Ribsml_uS5_D2-typ_fold_subgr"/>
</dbReference>
<dbReference type="GO" id="GO:0005737">
    <property type="term" value="C:cytoplasm"/>
    <property type="evidence" value="ECO:0007669"/>
    <property type="project" value="UniProtKB-SubCell"/>
</dbReference>
<evidence type="ECO:0000256" key="8">
    <source>
        <dbReference type="NCBIfam" id="TIGR00191"/>
    </source>
</evidence>
<dbReference type="SUPFAM" id="SSF55060">
    <property type="entry name" value="GHMP Kinase, C-terminal domain"/>
    <property type="match status" value="1"/>
</dbReference>
<dbReference type="SUPFAM" id="SSF54211">
    <property type="entry name" value="Ribosomal protein S5 domain 2-like"/>
    <property type="match status" value="1"/>
</dbReference>
<dbReference type="HAMAP" id="MF_00384">
    <property type="entry name" value="Homoser_kinase"/>
    <property type="match status" value="1"/>
</dbReference>
<evidence type="ECO:0000313" key="12">
    <source>
        <dbReference type="Proteomes" id="UP000253919"/>
    </source>
</evidence>
<comment type="subcellular location">
    <subcellularLocation>
        <location evidence="7">Cytoplasm</location>
    </subcellularLocation>
</comment>
<keyword evidence="2 7" id="KW-0808">Transferase</keyword>
<dbReference type="InterPro" id="IPR000870">
    <property type="entry name" value="Homoserine_kinase"/>
</dbReference>
<keyword evidence="12" id="KW-1185">Reference proteome</keyword>
<comment type="caution">
    <text evidence="7">Lacks conserved residue(s) required for the propagation of feature annotation.</text>
</comment>
<evidence type="ECO:0000259" key="10">
    <source>
        <dbReference type="Pfam" id="PF08544"/>
    </source>
</evidence>
<dbReference type="PIRSF" id="PIRSF000676">
    <property type="entry name" value="Homoser_kin"/>
    <property type="match status" value="1"/>
</dbReference>
<dbReference type="PANTHER" id="PTHR20861:SF1">
    <property type="entry name" value="HOMOSERINE KINASE"/>
    <property type="match status" value="1"/>
</dbReference>
<comment type="pathway">
    <text evidence="7">Amino-acid biosynthesis; L-threonine biosynthesis; L-threonine from L-aspartate: step 4/5.</text>
</comment>
<dbReference type="InterPro" id="IPR020568">
    <property type="entry name" value="Ribosomal_Su5_D2-typ_SF"/>
</dbReference>
<proteinExistence type="inferred from homology"/>
<dbReference type="Proteomes" id="UP000253919">
    <property type="component" value="Unassembled WGS sequence"/>
</dbReference>
<dbReference type="Pfam" id="PF08544">
    <property type="entry name" value="GHMP_kinases_C"/>
    <property type="match status" value="1"/>
</dbReference>
<dbReference type="Pfam" id="PF00288">
    <property type="entry name" value="GHMP_kinases_N"/>
    <property type="match status" value="1"/>
</dbReference>
<feature type="domain" description="GHMP kinase N-terminal" evidence="9">
    <location>
        <begin position="91"/>
        <end position="173"/>
    </location>
</feature>
<name>A0A369QQ42_9BACT</name>
<dbReference type="EC" id="2.7.1.39" evidence="7 8"/>
<evidence type="ECO:0000256" key="2">
    <source>
        <dbReference type="ARBA" id="ARBA00022679"/>
    </source>
</evidence>
<keyword evidence="7" id="KW-0963">Cytoplasm</keyword>
<dbReference type="EMBL" id="QASA01000001">
    <property type="protein sequence ID" value="RDC65406.1"/>
    <property type="molecule type" value="Genomic_DNA"/>
</dbReference>
<evidence type="ECO:0000259" key="9">
    <source>
        <dbReference type="Pfam" id="PF00288"/>
    </source>
</evidence>
<dbReference type="InterPro" id="IPR013750">
    <property type="entry name" value="GHMP_kinase_C_dom"/>
</dbReference>
<dbReference type="NCBIfam" id="TIGR00191">
    <property type="entry name" value="thrB"/>
    <property type="match status" value="1"/>
</dbReference>
<dbReference type="Gene3D" id="3.30.70.890">
    <property type="entry name" value="GHMP kinase, C-terminal domain"/>
    <property type="match status" value="1"/>
</dbReference>
<feature type="domain" description="GHMP kinase C-terminal" evidence="10">
    <location>
        <begin position="234"/>
        <end position="310"/>
    </location>
</feature>
<evidence type="ECO:0000256" key="7">
    <source>
        <dbReference type="HAMAP-Rule" id="MF_00384"/>
    </source>
</evidence>
<dbReference type="InterPro" id="IPR006204">
    <property type="entry name" value="GHMP_kinase_N_dom"/>
</dbReference>
<gene>
    <name evidence="7" type="primary">thrB</name>
    <name evidence="11" type="ORF">AHMF7616_04036</name>
</gene>
<dbReference type="GO" id="GO:0005524">
    <property type="term" value="F:ATP binding"/>
    <property type="evidence" value="ECO:0007669"/>
    <property type="project" value="UniProtKB-UniRule"/>
</dbReference>
<evidence type="ECO:0000256" key="6">
    <source>
        <dbReference type="ARBA" id="ARBA00022840"/>
    </source>
</evidence>
<dbReference type="PRINTS" id="PR00958">
    <property type="entry name" value="HOMSERKINASE"/>
</dbReference>
<sequence>MAASPPLLLGEVPQGEGFSHILMADSNSIKIFSPATVANVACGFDILGFALDHPGDEIQVRLKDAPGITVLNQTKDTVFPADVNKNTAVVSLQAYLAHLGSEQGFEIIFTKKIKPGSGIGSSSASAAASVFAVNELLGNPLSKENLVQFAMQGEKAACGVAHADNVAPALLGGFVLVRSYSPLDIISIPYPAELYCTIIHPQIEVKTEDARKILRQGISLKDAVKQWGNVGGLIAGLMKGDYALIGRSLEDAIIEPIRSILIPGYDAVKEAALKAGALGCCISGSGPSMFALSRSQEEANQIASAMKKAFTRYEIDNIDYVSKVNSQGPKVI</sequence>
<dbReference type="PANTHER" id="PTHR20861">
    <property type="entry name" value="HOMOSERINE/4-DIPHOSPHOCYTIDYL-2-C-METHYL-D-ERYTHRITOL KINASE"/>
    <property type="match status" value="1"/>
</dbReference>
<evidence type="ECO:0000256" key="1">
    <source>
        <dbReference type="ARBA" id="ARBA00022605"/>
    </source>
</evidence>
<keyword evidence="3 7" id="KW-0791">Threonine biosynthesis</keyword>
<dbReference type="GO" id="GO:0009088">
    <property type="term" value="P:threonine biosynthetic process"/>
    <property type="evidence" value="ECO:0007669"/>
    <property type="project" value="UniProtKB-UniRule"/>
</dbReference>
<protein>
    <recommendedName>
        <fullName evidence="7 8">Homoserine kinase</fullName>
        <shortName evidence="7">HK</shortName>
        <shortName evidence="7">HSK</shortName>
        <ecNumber evidence="7 8">2.7.1.39</ecNumber>
    </recommendedName>
</protein>
<dbReference type="UniPathway" id="UPA00050">
    <property type="reaction ID" value="UER00064"/>
</dbReference>
<evidence type="ECO:0000256" key="5">
    <source>
        <dbReference type="ARBA" id="ARBA00022777"/>
    </source>
</evidence>
<keyword evidence="1 7" id="KW-0028">Amino-acid biosynthesis</keyword>
<comment type="function">
    <text evidence="7">Catalyzes the ATP-dependent phosphorylation of L-homoserine to L-homoserine phosphate.</text>
</comment>
<keyword evidence="6 7" id="KW-0067">ATP-binding</keyword>
<dbReference type="InterPro" id="IPR036554">
    <property type="entry name" value="GHMP_kinase_C_sf"/>
</dbReference>
<keyword evidence="5 7" id="KW-0418">Kinase</keyword>
<reference evidence="11 12" key="1">
    <citation type="submission" date="2018-04" db="EMBL/GenBank/DDBJ databases">
        <title>Adhaeribacter sp. HMF7616 genome sequencing and assembly.</title>
        <authorList>
            <person name="Kang H."/>
            <person name="Kang J."/>
            <person name="Cha I."/>
            <person name="Kim H."/>
            <person name="Joh K."/>
        </authorList>
    </citation>
    <scope>NUCLEOTIDE SEQUENCE [LARGE SCALE GENOMIC DNA]</scope>
    <source>
        <strain evidence="11 12">HMF7616</strain>
    </source>
</reference>
<dbReference type="NCBIfam" id="NF002288">
    <property type="entry name" value="PRK01212.1-4"/>
    <property type="match status" value="1"/>
</dbReference>
<organism evidence="11 12">
    <name type="scientific">Adhaeribacter pallidiroseus</name>
    <dbReference type="NCBI Taxonomy" id="2072847"/>
    <lineage>
        <taxon>Bacteria</taxon>
        <taxon>Pseudomonadati</taxon>
        <taxon>Bacteroidota</taxon>
        <taxon>Cytophagia</taxon>
        <taxon>Cytophagales</taxon>
        <taxon>Hymenobacteraceae</taxon>
        <taxon>Adhaeribacter</taxon>
    </lineage>
</organism>
<evidence type="ECO:0000256" key="3">
    <source>
        <dbReference type="ARBA" id="ARBA00022697"/>
    </source>
</evidence>
<dbReference type="Gene3D" id="3.30.230.10">
    <property type="match status" value="1"/>
</dbReference>
<evidence type="ECO:0000313" key="11">
    <source>
        <dbReference type="EMBL" id="RDC65406.1"/>
    </source>
</evidence>
<dbReference type="AlphaFoldDB" id="A0A369QQ42"/>
<accession>A0A369QQ42</accession>
<evidence type="ECO:0000256" key="4">
    <source>
        <dbReference type="ARBA" id="ARBA00022741"/>
    </source>
</evidence>
<comment type="catalytic activity">
    <reaction evidence="7">
        <text>L-homoserine + ATP = O-phospho-L-homoserine + ADP + H(+)</text>
        <dbReference type="Rhea" id="RHEA:13985"/>
        <dbReference type="ChEBI" id="CHEBI:15378"/>
        <dbReference type="ChEBI" id="CHEBI:30616"/>
        <dbReference type="ChEBI" id="CHEBI:57476"/>
        <dbReference type="ChEBI" id="CHEBI:57590"/>
        <dbReference type="ChEBI" id="CHEBI:456216"/>
        <dbReference type="EC" id="2.7.1.39"/>
    </reaction>
</comment>
<comment type="caution">
    <text evidence="11">The sequence shown here is derived from an EMBL/GenBank/DDBJ whole genome shotgun (WGS) entry which is preliminary data.</text>
</comment>
<comment type="similarity">
    <text evidence="7">Belongs to the GHMP kinase family. Homoserine kinase subfamily.</text>
</comment>
<dbReference type="GO" id="GO:0004413">
    <property type="term" value="F:homoserine kinase activity"/>
    <property type="evidence" value="ECO:0007669"/>
    <property type="project" value="UniProtKB-UniRule"/>
</dbReference>